<accession>A0A2S1XY79</accession>
<sequence length="400" mass="43733">MSSSGGESYQTTRSQEDSQIKGFYSEGVNLPQESVSCLGALLEYDQEGLEKTFSQMDLEDPLTGEGEGGSVQVSVPWGAVSEEQQSEYLRLLRSYDIPHPDAPEEDTGVDEDELSCETPSLPPTSPSLSSEGGDRPLSPFLFSDEEYTEYVDITVPEELQDVALRTPLISLLRDVVRVMVNSKNEPFYSLQKYDLRQGTVRLARVGNLYTYCPEGTPIPVLDQRGSPKTRKKRSLSTPQTNPTESSAQGPTSFGSMADPTPSCSTTKTDTALSRTNQVSQTTEESWPSPDHSGSPSNLEGSVTIKRAVSPSSSSHYSQTSSVGSPSDDEDEIEVAQESYSFMCPLYGSSEMSVKVFPGYEVEPLMKLGMVPPEIFRAILRDRGLLRALEAVLDIGQTHMT</sequence>
<reference evidence="2" key="1">
    <citation type="submission" date="2018-05" db="EMBL/GenBank/DDBJ databases">
        <title>Adventitious viruses persistently infect three commonly used mosquito cell lines.</title>
        <authorList>
            <person name="Weger-Lucarelli J."/>
            <person name="Ruckert C."/>
            <person name="Grubaugh N.D."/>
            <person name="Misencik M.J."/>
            <person name="Armstrong P.M."/>
            <person name="Stenglein M.D."/>
            <person name="Ebel G.D."/>
            <person name="Brackney D.E."/>
        </authorList>
    </citation>
    <scope>NUCLEOTIDE SEQUENCE</scope>
    <source>
        <strain evidence="2">CC_H</strain>
    </source>
</reference>
<feature type="compositionally biased region" description="Polar residues" evidence="1">
    <location>
        <begin position="1"/>
        <end position="13"/>
    </location>
</feature>
<feature type="compositionally biased region" description="Low complexity" evidence="1">
    <location>
        <begin position="309"/>
        <end position="324"/>
    </location>
</feature>
<feature type="region of interest" description="Disordered" evidence="1">
    <location>
        <begin position="214"/>
        <end position="331"/>
    </location>
</feature>
<feature type="compositionally biased region" description="Acidic residues" evidence="1">
    <location>
        <begin position="103"/>
        <end position="115"/>
    </location>
</feature>
<organism evidence="2">
    <name type="scientific">Merida virus</name>
    <dbReference type="NCBI Taxonomy" id="1803034"/>
    <lineage>
        <taxon>Viruses</taxon>
        <taxon>Riboviria</taxon>
        <taxon>Orthornavirae</taxon>
        <taxon>Negarnaviricota</taxon>
        <taxon>Haploviricotina</taxon>
        <taxon>Monjiviricetes</taxon>
        <taxon>Mononegavirales</taxon>
        <taxon>Rhabdoviridae</taxon>
        <taxon>Alpharhabdovirinae</taxon>
        <taxon>Merhavirus</taxon>
        <taxon>Merhavirus merida</taxon>
    </lineage>
</organism>
<dbReference type="EMBL" id="MH310083">
    <property type="protein sequence ID" value="AWJ96715.1"/>
    <property type="molecule type" value="Viral_cRNA"/>
</dbReference>
<feature type="region of interest" description="Disordered" evidence="1">
    <location>
        <begin position="1"/>
        <end position="20"/>
    </location>
</feature>
<evidence type="ECO:0000313" key="2">
    <source>
        <dbReference type="EMBL" id="AWJ96715.1"/>
    </source>
</evidence>
<feature type="compositionally biased region" description="Polar residues" evidence="1">
    <location>
        <begin position="261"/>
        <end position="300"/>
    </location>
</feature>
<feature type="compositionally biased region" description="Polar residues" evidence="1">
    <location>
        <begin position="235"/>
        <end position="254"/>
    </location>
</feature>
<evidence type="ECO:0000256" key="1">
    <source>
        <dbReference type="SAM" id="MobiDB-lite"/>
    </source>
</evidence>
<feature type="region of interest" description="Disordered" evidence="1">
    <location>
        <begin position="97"/>
        <end position="137"/>
    </location>
</feature>
<proteinExistence type="predicted"/>
<protein>
    <submittedName>
        <fullName evidence="2">Phosphoprotein</fullName>
    </submittedName>
</protein>
<name>A0A2S1XY79_9RHAB</name>